<dbReference type="Proteomes" id="UP000252519">
    <property type="component" value="Unassembled WGS sequence"/>
</dbReference>
<dbReference type="EMBL" id="JOJR01000112">
    <property type="protein sequence ID" value="RCN45068.1"/>
    <property type="molecule type" value="Genomic_DNA"/>
</dbReference>
<gene>
    <name evidence="1" type="ORF">ANCCAN_08933</name>
</gene>
<comment type="caution">
    <text evidence="1">The sequence shown here is derived from an EMBL/GenBank/DDBJ whole genome shotgun (WGS) entry which is preliminary data.</text>
</comment>
<organism evidence="1 2">
    <name type="scientific">Ancylostoma caninum</name>
    <name type="common">Dog hookworm</name>
    <dbReference type="NCBI Taxonomy" id="29170"/>
    <lineage>
        <taxon>Eukaryota</taxon>
        <taxon>Metazoa</taxon>
        <taxon>Ecdysozoa</taxon>
        <taxon>Nematoda</taxon>
        <taxon>Chromadorea</taxon>
        <taxon>Rhabditida</taxon>
        <taxon>Rhabditina</taxon>
        <taxon>Rhabditomorpha</taxon>
        <taxon>Strongyloidea</taxon>
        <taxon>Ancylostomatidae</taxon>
        <taxon>Ancylostomatinae</taxon>
        <taxon>Ancylostoma</taxon>
    </lineage>
</organism>
<keyword evidence="2" id="KW-1185">Reference proteome</keyword>
<sequence length="83" mass="9697">MLFDTNSRTAAANSRRSVAFKNLVAELKGSNGYDANEKKFRNHWDYMRRKAVTKEWRQGRLSPGRKAIAQKRRAQIVLLRTIF</sequence>
<reference evidence="1 2" key="1">
    <citation type="submission" date="2014-10" db="EMBL/GenBank/DDBJ databases">
        <title>Draft genome of the hookworm Ancylostoma caninum.</title>
        <authorList>
            <person name="Mitreva M."/>
        </authorList>
    </citation>
    <scope>NUCLEOTIDE SEQUENCE [LARGE SCALE GENOMIC DNA]</scope>
    <source>
        <strain evidence="1 2">Baltimore</strain>
    </source>
</reference>
<dbReference type="AlphaFoldDB" id="A0A368GN66"/>
<protein>
    <recommendedName>
        <fullName evidence="3">MADF domain-containing protein</fullName>
    </recommendedName>
</protein>
<proteinExistence type="predicted"/>
<accession>A0A368GN66</accession>
<evidence type="ECO:0000313" key="2">
    <source>
        <dbReference type="Proteomes" id="UP000252519"/>
    </source>
</evidence>
<evidence type="ECO:0008006" key="3">
    <source>
        <dbReference type="Google" id="ProtNLM"/>
    </source>
</evidence>
<evidence type="ECO:0000313" key="1">
    <source>
        <dbReference type="EMBL" id="RCN45068.1"/>
    </source>
</evidence>
<name>A0A368GN66_ANCCA</name>